<dbReference type="Proteomes" id="UP000060043">
    <property type="component" value="Chromosome"/>
</dbReference>
<dbReference type="OrthoDB" id="117569at2157"/>
<name>A0A0U3FN28_9CREN</name>
<feature type="domain" description="Tyrosine specific protein phosphatases" evidence="4">
    <location>
        <begin position="76"/>
        <end position="140"/>
    </location>
</feature>
<dbReference type="PROSITE" id="PS00383">
    <property type="entry name" value="TYR_PHOSPHATASE_1"/>
    <property type="match status" value="1"/>
</dbReference>
<dbReference type="InterPro" id="IPR050561">
    <property type="entry name" value="PTP"/>
</dbReference>
<dbReference type="GeneID" id="14551071"/>
<dbReference type="Gene3D" id="3.90.190.10">
    <property type="entry name" value="Protein tyrosine phosphatase superfamily"/>
    <property type="match status" value="1"/>
</dbReference>
<dbReference type="EMBL" id="CP013695">
    <property type="protein sequence ID" value="ALU31851.1"/>
    <property type="molecule type" value="Genomic_DNA"/>
</dbReference>
<dbReference type="PROSITE" id="PS50054">
    <property type="entry name" value="TYR_PHOSPHATASE_DUAL"/>
    <property type="match status" value="1"/>
</dbReference>
<dbReference type="SUPFAM" id="SSF52799">
    <property type="entry name" value="(Phosphotyrosine protein) phosphatases II"/>
    <property type="match status" value="1"/>
</dbReference>
<keyword evidence="1" id="KW-0378">Hydrolase</keyword>
<dbReference type="Pfam" id="PF22784">
    <property type="entry name" value="PTP-SAK"/>
    <property type="match status" value="1"/>
</dbReference>
<feature type="domain" description="Tyrosine-protein phosphatase" evidence="3">
    <location>
        <begin position="1"/>
        <end position="145"/>
    </location>
</feature>
<dbReference type="PROSITE" id="PS50056">
    <property type="entry name" value="TYR_PHOSPHATASE_2"/>
    <property type="match status" value="1"/>
</dbReference>
<evidence type="ECO:0000259" key="4">
    <source>
        <dbReference type="PROSITE" id="PS50056"/>
    </source>
</evidence>
<feature type="domain" description="Tyrosine-protein phosphatase" evidence="2">
    <location>
        <begin position="1"/>
        <end position="155"/>
    </location>
</feature>
<dbReference type="InterPro" id="IPR057023">
    <property type="entry name" value="PTP-SAK"/>
</dbReference>
<dbReference type="PaxDb" id="1435377-SUSAZ_02460"/>
<accession>A0A0U3FN28</accession>
<evidence type="ECO:0000313" key="7">
    <source>
        <dbReference type="Proteomes" id="UP000060043"/>
    </source>
</evidence>
<dbReference type="GO" id="GO:0004725">
    <property type="term" value="F:protein tyrosine phosphatase activity"/>
    <property type="evidence" value="ECO:0007669"/>
    <property type="project" value="InterPro"/>
</dbReference>
<dbReference type="SMART" id="SM00404">
    <property type="entry name" value="PTPc_motif"/>
    <property type="match status" value="1"/>
</dbReference>
<dbReference type="PANTHER" id="PTHR23339">
    <property type="entry name" value="TYROSINE SPECIFIC PROTEIN PHOSPHATASE AND DUAL SPECIFICITY PROTEIN PHOSPHATASE"/>
    <property type="match status" value="1"/>
</dbReference>
<evidence type="ECO:0000256" key="1">
    <source>
        <dbReference type="ARBA" id="ARBA00022801"/>
    </source>
</evidence>
<dbReference type="EMBL" id="CP013694">
    <property type="protein sequence ID" value="ALU29125.1"/>
    <property type="molecule type" value="Genomic_DNA"/>
</dbReference>
<reference evidence="7 8" key="1">
    <citation type="submission" date="2015-12" db="EMBL/GenBank/DDBJ databases">
        <title>A stable core within a dynamic pangenome in Sulfolobus acidocaldarius.</title>
        <authorList>
            <person name="Anderson R."/>
            <person name="Kouris A."/>
            <person name="Seward C."/>
            <person name="Campbell K."/>
            <person name="Whitaker R."/>
        </authorList>
    </citation>
    <scope>NUCLEOTIDE SEQUENCE [LARGE SCALE GENOMIC DNA]</scope>
    <source>
        <strain evidence="5 8">GG12-C01-09</strain>
        <strain evidence="6 7">NG05B_CO5_07</strain>
    </source>
</reference>
<sequence>MYWVKKHVIGGSAIPYTQDEIIGWINEGVKRVLVLPEEFEIDEAWGSLEYYISVLKSFNIEYLYSPIPDGRAPSENQFLEIYKWLRKDKGNLVHCVGGIGRTGTILASYLVLEENMSAEEAIEEVRRVRPGAVQTYEQELFVFKVEKMKDKWKIL</sequence>
<proteinExistence type="predicted"/>
<gene>
    <name evidence="5" type="ORF">ATY89_03645</name>
    <name evidence="6" type="ORF">ATZ20_06670</name>
</gene>
<dbReference type="PRINTS" id="PR00700">
    <property type="entry name" value="PRTYPHPHTASE"/>
</dbReference>
<dbReference type="InterPro" id="IPR016130">
    <property type="entry name" value="Tyr_Pase_AS"/>
</dbReference>
<dbReference type="RefSeq" id="WP_011277443.1">
    <property type="nucleotide sequence ID" value="NZ_BHWZ01000001.1"/>
</dbReference>
<dbReference type="OMA" id="WPTPDGY"/>
<dbReference type="InterPro" id="IPR000387">
    <property type="entry name" value="Tyr_Pase_dom"/>
</dbReference>
<evidence type="ECO:0000259" key="2">
    <source>
        <dbReference type="PROSITE" id="PS50054"/>
    </source>
</evidence>
<evidence type="ECO:0000313" key="5">
    <source>
        <dbReference type="EMBL" id="ALU29125.1"/>
    </source>
</evidence>
<dbReference type="InterPro" id="IPR003595">
    <property type="entry name" value="Tyr_Pase_cat"/>
</dbReference>
<evidence type="ECO:0000259" key="3">
    <source>
        <dbReference type="PROSITE" id="PS50055"/>
    </source>
</evidence>
<dbReference type="PROSITE" id="PS50055">
    <property type="entry name" value="TYR_PHOSPHATASE_PTP"/>
    <property type="match status" value="1"/>
</dbReference>
<dbReference type="Proteomes" id="UP000065473">
    <property type="component" value="Chromosome"/>
</dbReference>
<dbReference type="InterPro" id="IPR029021">
    <property type="entry name" value="Prot-tyrosine_phosphatase-like"/>
</dbReference>
<evidence type="ECO:0000313" key="8">
    <source>
        <dbReference type="Proteomes" id="UP000065473"/>
    </source>
</evidence>
<dbReference type="InterPro" id="IPR020422">
    <property type="entry name" value="TYR_PHOSPHATASE_DUAL_dom"/>
</dbReference>
<organism evidence="6 7">
    <name type="scientific">Sulfolobus acidocaldarius</name>
    <dbReference type="NCBI Taxonomy" id="2285"/>
    <lineage>
        <taxon>Archaea</taxon>
        <taxon>Thermoproteota</taxon>
        <taxon>Thermoprotei</taxon>
        <taxon>Sulfolobales</taxon>
        <taxon>Sulfolobaceae</taxon>
        <taxon>Sulfolobus</taxon>
    </lineage>
</organism>
<dbReference type="InterPro" id="IPR000242">
    <property type="entry name" value="PTP_cat"/>
</dbReference>
<dbReference type="STRING" id="1435377.SUSAZ_02460"/>
<dbReference type="FunFam" id="3.90.190.10:FF:000157">
    <property type="entry name" value="Protein-tyrosine phosphatase"/>
    <property type="match status" value="1"/>
</dbReference>
<dbReference type="SMR" id="A0A0U3FN28"/>
<dbReference type="AlphaFoldDB" id="A0A0U3FN28"/>
<protein>
    <submittedName>
        <fullName evidence="6">Protein phosphatase</fullName>
    </submittedName>
</protein>
<evidence type="ECO:0000313" key="6">
    <source>
        <dbReference type="EMBL" id="ALU31851.1"/>
    </source>
</evidence>